<protein>
    <submittedName>
        <fullName evidence="2">Uncharacterized protein</fullName>
    </submittedName>
</protein>
<dbReference type="KEGG" id="fme:FOMMEDRAFT_163129"/>
<feature type="compositionally biased region" description="Basic residues" evidence="1">
    <location>
        <begin position="140"/>
        <end position="157"/>
    </location>
</feature>
<feature type="region of interest" description="Disordered" evidence="1">
    <location>
        <begin position="225"/>
        <end position="255"/>
    </location>
</feature>
<feature type="compositionally biased region" description="Polar residues" evidence="1">
    <location>
        <begin position="78"/>
        <end position="90"/>
    </location>
</feature>
<dbReference type="Proteomes" id="UP000053630">
    <property type="component" value="Unassembled WGS sequence"/>
</dbReference>
<proteinExistence type="predicted"/>
<feature type="compositionally biased region" description="Basic and acidic residues" evidence="1">
    <location>
        <begin position="417"/>
        <end position="432"/>
    </location>
</feature>
<feature type="region of interest" description="Disordered" evidence="1">
    <location>
        <begin position="73"/>
        <end position="201"/>
    </location>
</feature>
<feature type="region of interest" description="Disordered" evidence="1">
    <location>
        <begin position="303"/>
        <end position="345"/>
    </location>
</feature>
<dbReference type="GeneID" id="18675976"/>
<feature type="compositionally biased region" description="Polar residues" evidence="1">
    <location>
        <begin position="326"/>
        <end position="345"/>
    </location>
</feature>
<evidence type="ECO:0000256" key="1">
    <source>
        <dbReference type="SAM" id="MobiDB-lite"/>
    </source>
</evidence>
<evidence type="ECO:0000313" key="3">
    <source>
        <dbReference type="Proteomes" id="UP000053630"/>
    </source>
</evidence>
<gene>
    <name evidence="2" type="ORF">FOMMEDRAFT_163129</name>
</gene>
<dbReference type="AlphaFoldDB" id="R7SIP9"/>
<dbReference type="EMBL" id="JH718299">
    <property type="protein sequence ID" value="EJC97484.1"/>
    <property type="molecule type" value="Genomic_DNA"/>
</dbReference>
<accession>R7SIP9</accession>
<keyword evidence="3" id="KW-1185">Reference proteome</keyword>
<feature type="compositionally biased region" description="Polar residues" evidence="1">
    <location>
        <begin position="112"/>
        <end position="124"/>
    </location>
</feature>
<reference evidence="3" key="1">
    <citation type="journal article" date="2012" name="Science">
        <title>The Paleozoic origin of enzymatic lignin decomposition reconstructed from 31 fungal genomes.</title>
        <authorList>
            <person name="Floudas D."/>
            <person name="Binder M."/>
            <person name="Riley R."/>
            <person name="Barry K."/>
            <person name="Blanchette R.A."/>
            <person name="Henrissat B."/>
            <person name="Martinez A.T."/>
            <person name="Otillar R."/>
            <person name="Spatafora J.W."/>
            <person name="Yadav J.S."/>
            <person name="Aerts A."/>
            <person name="Benoit I."/>
            <person name="Boyd A."/>
            <person name="Carlson A."/>
            <person name="Copeland A."/>
            <person name="Coutinho P.M."/>
            <person name="de Vries R.P."/>
            <person name="Ferreira P."/>
            <person name="Findley K."/>
            <person name="Foster B."/>
            <person name="Gaskell J."/>
            <person name="Glotzer D."/>
            <person name="Gorecki P."/>
            <person name="Heitman J."/>
            <person name="Hesse C."/>
            <person name="Hori C."/>
            <person name="Igarashi K."/>
            <person name="Jurgens J.A."/>
            <person name="Kallen N."/>
            <person name="Kersten P."/>
            <person name="Kohler A."/>
            <person name="Kuees U."/>
            <person name="Kumar T.K.A."/>
            <person name="Kuo A."/>
            <person name="LaButti K."/>
            <person name="Larrondo L.F."/>
            <person name="Lindquist E."/>
            <person name="Ling A."/>
            <person name="Lombard V."/>
            <person name="Lucas S."/>
            <person name="Lundell T."/>
            <person name="Martin R."/>
            <person name="McLaughlin D.J."/>
            <person name="Morgenstern I."/>
            <person name="Morin E."/>
            <person name="Murat C."/>
            <person name="Nagy L.G."/>
            <person name="Nolan M."/>
            <person name="Ohm R.A."/>
            <person name="Patyshakuliyeva A."/>
            <person name="Rokas A."/>
            <person name="Ruiz-Duenas F.J."/>
            <person name="Sabat G."/>
            <person name="Salamov A."/>
            <person name="Samejima M."/>
            <person name="Schmutz J."/>
            <person name="Slot J.C."/>
            <person name="St John F."/>
            <person name="Stenlid J."/>
            <person name="Sun H."/>
            <person name="Sun S."/>
            <person name="Syed K."/>
            <person name="Tsang A."/>
            <person name="Wiebenga A."/>
            <person name="Young D."/>
            <person name="Pisabarro A."/>
            <person name="Eastwood D.C."/>
            <person name="Martin F."/>
            <person name="Cullen D."/>
            <person name="Grigoriev I.V."/>
            <person name="Hibbett D.S."/>
        </authorList>
    </citation>
    <scope>NUCLEOTIDE SEQUENCE [LARGE SCALE GENOMIC DNA]</scope>
    <source>
        <strain evidence="3">MF3/22</strain>
    </source>
</reference>
<evidence type="ECO:0000313" key="2">
    <source>
        <dbReference type="EMBL" id="EJC97484.1"/>
    </source>
</evidence>
<feature type="region of interest" description="Disordered" evidence="1">
    <location>
        <begin position="390"/>
        <end position="435"/>
    </location>
</feature>
<feature type="compositionally biased region" description="Basic and acidic residues" evidence="1">
    <location>
        <begin position="315"/>
        <end position="325"/>
    </location>
</feature>
<sequence>MQKQRVNTQVTSVEATTNGGASLIRTRYSRDFQTINFESTAIFSNEAEGSANVHGNAFSTTTGSHGALQAFTTREDQSASTGSTSSNPKTAQAAHVVEKKRKRNAEVLDSRPQASGSSTESPQNSREDLPNASFPLPPRLKARKKRGHGWTRRKIRRATTQDRTVRVGGKRPVEGVDGEEDEARRMKRQRISEEAVAGSSNARSMSLDNMIGATNVRQLRSRSIVFPDGPANSGSDEGNRTTRSPSPDRAPVRSTIDDSLAIAVEFVQIKMEEEEEDYLWDTPPAWDWSPVMPESELTNEDTFKFDSNRSTPELSTEHSECHISKSESVGSTPISTPRAQSEDVQSFDRSLVIVLPGTMEEEEAPDELMDVLDEGEDEDEIDEYVSGSFILGGGRRSRAPSPPSLPPSHSVSRLSTLHRDEETESARYRPEENAYDQEIIPHLDYGYELQSQPARPPGFLSERLLPAIYCLSNAIRHLSESSEVHISNPTVSSDAMAS</sequence>
<dbReference type="RefSeq" id="XP_007272254.1">
    <property type="nucleotide sequence ID" value="XM_007272192.1"/>
</dbReference>
<organism evidence="2 3">
    <name type="scientific">Fomitiporia mediterranea (strain MF3/22)</name>
    <name type="common">Grapevine white-rot fungus</name>
    <dbReference type="NCBI Taxonomy" id="694068"/>
    <lineage>
        <taxon>Eukaryota</taxon>
        <taxon>Fungi</taxon>
        <taxon>Dikarya</taxon>
        <taxon>Basidiomycota</taxon>
        <taxon>Agaricomycotina</taxon>
        <taxon>Agaricomycetes</taxon>
        <taxon>Hymenochaetales</taxon>
        <taxon>Hymenochaetaceae</taxon>
        <taxon>Fomitiporia</taxon>
    </lineage>
</organism>
<name>R7SIP9_FOMME</name>
<feature type="compositionally biased region" description="Polar residues" evidence="1">
    <location>
        <begin position="232"/>
        <end position="245"/>
    </location>
</feature>